<dbReference type="InterPro" id="IPR050373">
    <property type="entry name" value="Fibrinogen_C-term_domain"/>
</dbReference>
<dbReference type="InterPro" id="IPR020837">
    <property type="entry name" value="Fibrinogen_CS"/>
</dbReference>
<comment type="caution">
    <text evidence="3">The sequence shown here is derived from an EMBL/GenBank/DDBJ whole genome shotgun (WGS) entry which is preliminary data.</text>
</comment>
<dbReference type="Gene3D" id="3.90.215.10">
    <property type="entry name" value="Gamma Fibrinogen, chain A, domain 1"/>
    <property type="match status" value="1"/>
</dbReference>
<dbReference type="InterPro" id="IPR002181">
    <property type="entry name" value="Fibrinogen_a/b/g_C_dom"/>
</dbReference>
<gene>
    <name evidence="3" type="ORF">PEVE_00005575</name>
</gene>
<feature type="non-terminal residue" evidence="3">
    <location>
        <position position="1"/>
    </location>
</feature>
<keyword evidence="4" id="KW-1185">Reference proteome</keyword>
<keyword evidence="1" id="KW-1015">Disulfide bond</keyword>
<dbReference type="SMART" id="SM00186">
    <property type="entry name" value="FBG"/>
    <property type="match status" value="1"/>
</dbReference>
<proteinExistence type="predicted"/>
<dbReference type="PANTHER" id="PTHR19143:SF458">
    <property type="entry name" value="FIBRINOGEN C-TERMINAL DOMAIN-CONTAINING PROTEIN-RELATED"/>
    <property type="match status" value="1"/>
</dbReference>
<dbReference type="PROSITE" id="PS51406">
    <property type="entry name" value="FIBRINOGEN_C_2"/>
    <property type="match status" value="1"/>
</dbReference>
<sequence>FCQISVNKNCADLYKSGIKISGVYKIKPDGLGEFEVFCDQKTDRGGWTVFQRRRDGSVDFYRAWNEYKNGFGNLNGEFWLGLDKIHRLTVHGDYKLRVDLEDFEGNKAYAEYSSFGVTSEKAKYVLSLGSYSGTAGDSLAPHRGMAFSTKDRDNDKYSSNCATLYRGAWWYKNCHSSNLNGLYLPGQIDAKGMSWWGWKKSYYSFKRSDMKIRPKDF</sequence>
<dbReference type="Proteomes" id="UP001159427">
    <property type="component" value="Unassembled WGS sequence"/>
</dbReference>
<evidence type="ECO:0000313" key="4">
    <source>
        <dbReference type="Proteomes" id="UP001159427"/>
    </source>
</evidence>
<dbReference type="Pfam" id="PF00147">
    <property type="entry name" value="Fibrinogen_C"/>
    <property type="match status" value="1"/>
</dbReference>
<dbReference type="SUPFAM" id="SSF56496">
    <property type="entry name" value="Fibrinogen C-terminal domain-like"/>
    <property type="match status" value="1"/>
</dbReference>
<dbReference type="InterPro" id="IPR036056">
    <property type="entry name" value="Fibrinogen-like_C"/>
</dbReference>
<evidence type="ECO:0000256" key="1">
    <source>
        <dbReference type="ARBA" id="ARBA00023157"/>
    </source>
</evidence>
<reference evidence="3 4" key="1">
    <citation type="submission" date="2022-05" db="EMBL/GenBank/DDBJ databases">
        <authorList>
            <consortium name="Genoscope - CEA"/>
            <person name="William W."/>
        </authorList>
    </citation>
    <scope>NUCLEOTIDE SEQUENCE [LARGE SCALE GENOMIC DNA]</scope>
</reference>
<organism evidence="3 4">
    <name type="scientific">Porites evermanni</name>
    <dbReference type="NCBI Taxonomy" id="104178"/>
    <lineage>
        <taxon>Eukaryota</taxon>
        <taxon>Metazoa</taxon>
        <taxon>Cnidaria</taxon>
        <taxon>Anthozoa</taxon>
        <taxon>Hexacorallia</taxon>
        <taxon>Scleractinia</taxon>
        <taxon>Fungiina</taxon>
        <taxon>Poritidae</taxon>
        <taxon>Porites</taxon>
    </lineage>
</organism>
<dbReference type="EMBL" id="CALNXI010001355">
    <property type="protein sequence ID" value="CAH3166123.1"/>
    <property type="molecule type" value="Genomic_DNA"/>
</dbReference>
<dbReference type="NCBIfam" id="NF040941">
    <property type="entry name" value="GGGWT_bact"/>
    <property type="match status" value="1"/>
</dbReference>
<evidence type="ECO:0000259" key="2">
    <source>
        <dbReference type="PROSITE" id="PS51406"/>
    </source>
</evidence>
<protein>
    <recommendedName>
        <fullName evidence="2">Fibrinogen C-terminal domain-containing protein</fullName>
    </recommendedName>
</protein>
<dbReference type="PANTHER" id="PTHR19143">
    <property type="entry name" value="FIBRINOGEN/TENASCIN/ANGIOPOEITIN"/>
    <property type="match status" value="1"/>
</dbReference>
<name>A0ABN8QK52_9CNID</name>
<feature type="domain" description="Fibrinogen C-terminal" evidence="2">
    <location>
        <begin position="1"/>
        <end position="216"/>
    </location>
</feature>
<accession>A0ABN8QK52</accession>
<dbReference type="CDD" id="cd00087">
    <property type="entry name" value="FReD"/>
    <property type="match status" value="1"/>
</dbReference>
<dbReference type="InterPro" id="IPR014716">
    <property type="entry name" value="Fibrinogen_a/b/g_C_1"/>
</dbReference>
<evidence type="ECO:0000313" key="3">
    <source>
        <dbReference type="EMBL" id="CAH3166123.1"/>
    </source>
</evidence>
<dbReference type="PROSITE" id="PS00514">
    <property type="entry name" value="FIBRINOGEN_C_1"/>
    <property type="match status" value="1"/>
</dbReference>